<gene>
    <name evidence="3" type="ORF">H8S11_09260</name>
</gene>
<protein>
    <submittedName>
        <fullName evidence="3">Carbon-nitrogen family hydrolase</fullName>
    </submittedName>
</protein>
<dbReference type="PROSITE" id="PS01227">
    <property type="entry name" value="UPF0012"/>
    <property type="match status" value="1"/>
</dbReference>
<reference evidence="3" key="1">
    <citation type="submission" date="2020-08" db="EMBL/GenBank/DDBJ databases">
        <title>Genome public.</title>
        <authorList>
            <person name="Liu C."/>
            <person name="Sun Q."/>
        </authorList>
    </citation>
    <scope>NUCLEOTIDE SEQUENCE</scope>
    <source>
        <strain evidence="3">NSJ-23</strain>
    </source>
</reference>
<dbReference type="PANTHER" id="PTHR23088:SF27">
    <property type="entry name" value="DEAMINATED GLUTATHIONE AMIDASE"/>
    <property type="match status" value="1"/>
</dbReference>
<evidence type="ECO:0000256" key="1">
    <source>
        <dbReference type="ARBA" id="ARBA00010613"/>
    </source>
</evidence>
<dbReference type="InterPro" id="IPR003010">
    <property type="entry name" value="C-N_Hydrolase"/>
</dbReference>
<accession>A0A8J6J9K5</accession>
<dbReference type="SUPFAM" id="SSF56317">
    <property type="entry name" value="Carbon-nitrogen hydrolase"/>
    <property type="match status" value="1"/>
</dbReference>
<keyword evidence="4" id="KW-1185">Reference proteome</keyword>
<comment type="caution">
    <text evidence="3">The sequence shown here is derived from an EMBL/GenBank/DDBJ whole genome shotgun (WGS) entry which is preliminary data.</text>
</comment>
<name>A0A8J6J9K5_9FIRM</name>
<dbReference type="Proteomes" id="UP000628736">
    <property type="component" value="Unassembled WGS sequence"/>
</dbReference>
<dbReference type="PANTHER" id="PTHR23088">
    <property type="entry name" value="NITRILASE-RELATED"/>
    <property type="match status" value="1"/>
</dbReference>
<dbReference type="GO" id="GO:0016787">
    <property type="term" value="F:hydrolase activity"/>
    <property type="evidence" value="ECO:0007669"/>
    <property type="project" value="UniProtKB-KW"/>
</dbReference>
<evidence type="ECO:0000313" key="3">
    <source>
        <dbReference type="EMBL" id="MBC5723000.1"/>
    </source>
</evidence>
<evidence type="ECO:0000313" key="4">
    <source>
        <dbReference type="Proteomes" id="UP000628736"/>
    </source>
</evidence>
<comment type="similarity">
    <text evidence="1">Belongs to the carbon-nitrogen hydrolase superfamily. NIT1/NIT2 family.</text>
</comment>
<organism evidence="3 4">
    <name type="scientific">Flintibacter hominis</name>
    <dbReference type="NCBI Taxonomy" id="2763048"/>
    <lineage>
        <taxon>Bacteria</taxon>
        <taxon>Bacillati</taxon>
        <taxon>Bacillota</taxon>
        <taxon>Clostridia</taxon>
        <taxon>Eubacteriales</taxon>
        <taxon>Flintibacter</taxon>
    </lineage>
</organism>
<dbReference type="PROSITE" id="PS50263">
    <property type="entry name" value="CN_HYDROLASE"/>
    <property type="match status" value="1"/>
</dbReference>
<dbReference type="InterPro" id="IPR001110">
    <property type="entry name" value="UPF0012_CS"/>
</dbReference>
<dbReference type="EMBL" id="JACOPO010000005">
    <property type="protein sequence ID" value="MBC5723000.1"/>
    <property type="molecule type" value="Genomic_DNA"/>
</dbReference>
<dbReference type="RefSeq" id="WP_186852918.1">
    <property type="nucleotide sequence ID" value="NZ_JACOPO010000005.1"/>
</dbReference>
<keyword evidence="3" id="KW-0378">Hydrolase</keyword>
<dbReference type="CDD" id="cd07583">
    <property type="entry name" value="nitrilase_5"/>
    <property type="match status" value="1"/>
</dbReference>
<dbReference type="InterPro" id="IPR036526">
    <property type="entry name" value="C-N_Hydrolase_sf"/>
</dbReference>
<dbReference type="Gene3D" id="3.60.110.10">
    <property type="entry name" value="Carbon-nitrogen hydrolase"/>
    <property type="match status" value="1"/>
</dbReference>
<proteinExistence type="inferred from homology"/>
<evidence type="ECO:0000259" key="2">
    <source>
        <dbReference type="PROSITE" id="PS50263"/>
    </source>
</evidence>
<dbReference type="AlphaFoldDB" id="A0A8J6J9K5"/>
<dbReference type="Pfam" id="PF00795">
    <property type="entry name" value="CN_hydrolase"/>
    <property type="match status" value="1"/>
</dbReference>
<sequence length="262" mass="29295">MKVSLIQMDMKFASPDENFAHAEELIRQAAQSHPDVITLPETWNVGFFPKENLAELSDKDGARVKETFSRLASELNVNIVAGSVSNVRDGKIYNTAFVFDRKGTCVAEYDKTHLFSPSGEHEYFQSGDHTVRFELDGVPCGLIICYDVRFPELIRTITVQGIDVLFVVAQWPSLRRFHWQALNQARAIENQCFVACTNSCGTAGETKNAGYSAVYDPWGELVGGCGPNEMILTTDMDLNIIKGIRSSINVYRDRQPGLYQVN</sequence>
<feature type="domain" description="CN hydrolase" evidence="2">
    <location>
        <begin position="1"/>
        <end position="238"/>
    </location>
</feature>